<protein>
    <recommendedName>
        <fullName evidence="3">Chromo domain-containing protein</fullName>
    </recommendedName>
</protein>
<evidence type="ECO:0000313" key="1">
    <source>
        <dbReference type="EMBL" id="CAG7833327.1"/>
    </source>
</evidence>
<name>A0A8J2LD33_9HEXA</name>
<evidence type="ECO:0008006" key="3">
    <source>
        <dbReference type="Google" id="ProtNLM"/>
    </source>
</evidence>
<dbReference type="OrthoDB" id="6272564at2759"/>
<organism evidence="1 2">
    <name type="scientific">Allacma fusca</name>
    <dbReference type="NCBI Taxonomy" id="39272"/>
    <lineage>
        <taxon>Eukaryota</taxon>
        <taxon>Metazoa</taxon>
        <taxon>Ecdysozoa</taxon>
        <taxon>Arthropoda</taxon>
        <taxon>Hexapoda</taxon>
        <taxon>Collembola</taxon>
        <taxon>Symphypleona</taxon>
        <taxon>Sminthuridae</taxon>
        <taxon>Allacma</taxon>
    </lineage>
</organism>
<reference evidence="1" key="1">
    <citation type="submission" date="2021-06" db="EMBL/GenBank/DDBJ databases">
        <authorList>
            <person name="Hodson N. C."/>
            <person name="Mongue J. A."/>
            <person name="Jaron S. K."/>
        </authorList>
    </citation>
    <scope>NUCLEOTIDE SEQUENCE</scope>
</reference>
<keyword evidence="2" id="KW-1185">Reference proteome</keyword>
<dbReference type="EMBL" id="CAJVCH010569841">
    <property type="protein sequence ID" value="CAG7833327.1"/>
    <property type="molecule type" value="Genomic_DNA"/>
</dbReference>
<accession>A0A8J2LD33</accession>
<proteinExistence type="predicted"/>
<dbReference type="Proteomes" id="UP000708208">
    <property type="component" value="Unassembled WGS sequence"/>
</dbReference>
<sequence length="160" mass="18494">MKTETGLLWPAKVMRKDGNRFDVILFGGNHPRVWVVEEDTVDEMASPSSSEPGFREALQELHQFLNVSSNQSIYELGDSVKINICESNTNRRPKPLKNVRKKLPRKVPIIKQQMDAHSSSAEDEWEVEQILATKCVNGLRYYWISWKGYPESLSIKKRNF</sequence>
<dbReference type="AlphaFoldDB" id="A0A8J2LD33"/>
<comment type="caution">
    <text evidence="1">The sequence shown here is derived from an EMBL/GenBank/DDBJ whole genome shotgun (WGS) entry which is preliminary data.</text>
</comment>
<gene>
    <name evidence="1" type="ORF">AFUS01_LOCUS42965</name>
</gene>
<evidence type="ECO:0000313" key="2">
    <source>
        <dbReference type="Proteomes" id="UP000708208"/>
    </source>
</evidence>